<dbReference type="Gene3D" id="3.20.20.370">
    <property type="entry name" value="Glycoside hydrolase/deacetylase"/>
    <property type="match status" value="1"/>
</dbReference>
<reference evidence="2" key="1">
    <citation type="journal article" date="2020" name="mSystems">
        <title>Genome- and Community-Level Interaction Insights into Carbon Utilization and Element Cycling Functions of Hydrothermarchaeota in Hydrothermal Sediment.</title>
        <authorList>
            <person name="Zhou Z."/>
            <person name="Liu Y."/>
            <person name="Xu W."/>
            <person name="Pan J."/>
            <person name="Luo Z.H."/>
            <person name="Li M."/>
        </authorList>
    </citation>
    <scope>NUCLEOTIDE SEQUENCE [LARGE SCALE GENOMIC DNA]</scope>
    <source>
        <strain evidence="2">SpSt-791</strain>
    </source>
</reference>
<dbReference type="SUPFAM" id="SSF52317">
    <property type="entry name" value="Class I glutamine amidotransferase-like"/>
    <property type="match status" value="1"/>
</dbReference>
<dbReference type="AlphaFoldDB" id="A0A7V5XZZ5"/>
<organism evidence="2">
    <name type="scientific">candidate division WOR-3 bacterium</name>
    <dbReference type="NCBI Taxonomy" id="2052148"/>
    <lineage>
        <taxon>Bacteria</taxon>
        <taxon>Bacteria division WOR-3</taxon>
    </lineage>
</organism>
<dbReference type="SUPFAM" id="SSF88713">
    <property type="entry name" value="Glycoside hydrolase/deacetylase"/>
    <property type="match status" value="1"/>
</dbReference>
<feature type="domain" description="NodB homology" evidence="1">
    <location>
        <begin position="304"/>
        <end position="387"/>
    </location>
</feature>
<dbReference type="GO" id="GO:0005975">
    <property type="term" value="P:carbohydrate metabolic process"/>
    <property type="evidence" value="ECO:0007669"/>
    <property type="project" value="InterPro"/>
</dbReference>
<protein>
    <recommendedName>
        <fullName evidence="1">NodB homology domain-containing protein</fullName>
    </recommendedName>
</protein>
<evidence type="ECO:0000259" key="1">
    <source>
        <dbReference type="Pfam" id="PF01522"/>
    </source>
</evidence>
<dbReference type="Pfam" id="PF01522">
    <property type="entry name" value="Polysacc_deac_1"/>
    <property type="match status" value="1"/>
</dbReference>
<gene>
    <name evidence="2" type="ORF">ENV79_03080</name>
</gene>
<dbReference type="GO" id="GO:0016810">
    <property type="term" value="F:hydrolase activity, acting on carbon-nitrogen (but not peptide) bonds"/>
    <property type="evidence" value="ECO:0007669"/>
    <property type="project" value="InterPro"/>
</dbReference>
<name>A0A7V5XZZ5_UNCW3</name>
<evidence type="ECO:0000313" key="2">
    <source>
        <dbReference type="EMBL" id="HHR48612.1"/>
    </source>
</evidence>
<comment type="caution">
    <text evidence="2">The sequence shown here is derived from an EMBL/GenBank/DDBJ whole genome shotgun (WGS) entry which is preliminary data.</text>
</comment>
<proteinExistence type="predicted"/>
<sequence length="562" mass="65307">MKKINFWVLFLLSFIFLLFLLTAFYLTKLVVGKADYFYPANEETKVFSSFDTLYFSFKDEEPLPLTVYIIVNKDFIFDKEITILKEILEKIPEINYEIVEAKKIEDLKPGLIVLLGKTNYDNKIAEIIKKKVYEGGGILLIKNPQTKENISLLSHIAGVIPIEQEDTGYQEIYLKGETPITYNMKVGDFLGITGEKIYFLKPVEKRVNVGGYYKCGKEAIVYGYYNKGRYVAFGFSFTSLTGDSFTQNNIKKLLINTIYWLSKRPIIQLKYWPNDKEYAFIFSCDVEHRGENWFLIKKIIPKGTFFFLAPGLKDFKENNFNNIEFALHGTEHEPLKGKGYKEQEKIILDGKKYLEKRLKKKIFGFHPPLLEYDSLTLAILKNAGFSYILSEYKLGLPFLPYYSLLITIPQTIPDDYDLMVRNNIKDKDSLFLYYQKYIENLKKINGLIVFSIHTHLLGSSEYLPVVKKIVDLVKDDKNCYFASAKEVSEWWLKRSNVKIEFDINNPKEILIENLNKEPLAGVTLKYYPQSNQIIKGDTLIFINKLAGKEKRIITLIYSSENP</sequence>
<dbReference type="InterPro" id="IPR029062">
    <property type="entry name" value="Class_I_gatase-like"/>
</dbReference>
<dbReference type="InterPro" id="IPR002509">
    <property type="entry name" value="NODB_dom"/>
</dbReference>
<dbReference type="InterPro" id="IPR011330">
    <property type="entry name" value="Glyco_hydro/deAcase_b/a-brl"/>
</dbReference>
<accession>A0A7V5XZZ5</accession>
<dbReference type="EMBL" id="DTHS01000020">
    <property type="protein sequence ID" value="HHR48612.1"/>
    <property type="molecule type" value="Genomic_DNA"/>
</dbReference>